<dbReference type="GO" id="GO:0005737">
    <property type="term" value="C:cytoplasm"/>
    <property type="evidence" value="ECO:0007669"/>
    <property type="project" value="TreeGrafter"/>
</dbReference>
<keyword evidence="3" id="KW-1185">Reference proteome</keyword>
<organism evidence="2 3">
    <name type="scientific">Hanseniaspora uvarum</name>
    <name type="common">Yeast</name>
    <name type="synonym">Kloeckera apiculata</name>
    <dbReference type="NCBI Taxonomy" id="29833"/>
    <lineage>
        <taxon>Eukaryota</taxon>
        <taxon>Fungi</taxon>
        <taxon>Dikarya</taxon>
        <taxon>Ascomycota</taxon>
        <taxon>Saccharomycotina</taxon>
        <taxon>Saccharomycetes</taxon>
        <taxon>Saccharomycodales</taxon>
        <taxon>Saccharomycodaceae</taxon>
        <taxon>Hanseniaspora</taxon>
    </lineage>
</organism>
<dbReference type="Proteomes" id="UP000095358">
    <property type="component" value="Unassembled WGS sequence"/>
</dbReference>
<gene>
    <name evidence="2" type="ORF">AWRI3580_g980</name>
</gene>
<dbReference type="Pfam" id="PF00581">
    <property type="entry name" value="Rhodanese"/>
    <property type="match status" value="1"/>
</dbReference>
<sequence>MTNSVLPTTLNGLKYIKAEDLYKCIKNGHKTTLGIKGYSKQDANSTIDIGEGEDVVIMDMRGDDYIGGHIKGCINIPYAEFRRYDSQTGDYTNIHNFIKKSIIDKNTNNVNVVFHCAMSQQRGPSAALILSRILQEKEYEELITKTNINIMVLYKGFINWQQEYGKDEDVTEGYSRFVWG</sequence>
<dbReference type="InterPro" id="IPR001763">
    <property type="entry name" value="Rhodanese-like_dom"/>
</dbReference>
<dbReference type="AlphaFoldDB" id="A0A1E5RYP4"/>
<dbReference type="OrthoDB" id="102559at2759"/>
<dbReference type="InterPro" id="IPR036873">
    <property type="entry name" value="Rhodanese-like_dom_sf"/>
</dbReference>
<name>A0A1E5RYP4_HANUV</name>
<evidence type="ECO:0000313" key="3">
    <source>
        <dbReference type="Proteomes" id="UP000095358"/>
    </source>
</evidence>
<dbReference type="STRING" id="29833.A0A1E5RYP4"/>
<dbReference type="Gene3D" id="3.40.250.10">
    <property type="entry name" value="Rhodanese-like domain"/>
    <property type="match status" value="1"/>
</dbReference>
<protein>
    <submittedName>
        <fullName evidence="2">CDC25-like phosphatase YCH1</fullName>
    </submittedName>
</protein>
<dbReference type="PROSITE" id="PS50206">
    <property type="entry name" value="RHODANESE_3"/>
    <property type="match status" value="1"/>
</dbReference>
<proteinExistence type="predicted"/>
<dbReference type="PANTHER" id="PTHR10828:SF38">
    <property type="entry name" value="ARSENICAL-RESISTANCE PROTEIN 2-RELATED"/>
    <property type="match status" value="1"/>
</dbReference>
<reference evidence="3" key="1">
    <citation type="journal article" date="2016" name="Genome Announc.">
        <title>Genome sequences of three species of Hanseniaspora isolated from spontaneous wine fermentations.</title>
        <authorList>
            <person name="Sternes P.R."/>
            <person name="Lee D."/>
            <person name="Kutyna D.R."/>
            <person name="Borneman A.R."/>
        </authorList>
    </citation>
    <scope>NUCLEOTIDE SEQUENCE [LARGE SCALE GENOMIC DNA]</scope>
    <source>
        <strain evidence="3">AWRI3580</strain>
    </source>
</reference>
<accession>A0A1E5RYP4</accession>
<dbReference type="PANTHER" id="PTHR10828">
    <property type="entry name" value="M-PHASE INDUCER PHOSPHATASE DUAL SPECIFICITY PHOSPHATASE CDC25"/>
    <property type="match status" value="1"/>
</dbReference>
<dbReference type="SUPFAM" id="SSF52821">
    <property type="entry name" value="Rhodanese/Cell cycle control phosphatase"/>
    <property type="match status" value="1"/>
</dbReference>
<comment type="caution">
    <text evidence="2">The sequence shown here is derived from an EMBL/GenBank/DDBJ whole genome shotgun (WGS) entry which is preliminary data.</text>
</comment>
<dbReference type="SMART" id="SM00450">
    <property type="entry name" value="RHOD"/>
    <property type="match status" value="1"/>
</dbReference>
<evidence type="ECO:0000313" key="2">
    <source>
        <dbReference type="EMBL" id="OEJ92120.1"/>
    </source>
</evidence>
<dbReference type="VEuPathDB" id="FungiDB:AWRI3580_g980"/>
<dbReference type="GO" id="GO:0005634">
    <property type="term" value="C:nucleus"/>
    <property type="evidence" value="ECO:0007669"/>
    <property type="project" value="TreeGrafter"/>
</dbReference>
<feature type="domain" description="Rhodanese" evidence="1">
    <location>
        <begin position="51"/>
        <end position="169"/>
    </location>
</feature>
<dbReference type="GO" id="GO:0004725">
    <property type="term" value="F:protein tyrosine phosphatase activity"/>
    <property type="evidence" value="ECO:0007669"/>
    <property type="project" value="TreeGrafter"/>
</dbReference>
<evidence type="ECO:0000259" key="1">
    <source>
        <dbReference type="PROSITE" id="PS50206"/>
    </source>
</evidence>
<dbReference type="EMBL" id="LPNN01000002">
    <property type="protein sequence ID" value="OEJ92120.1"/>
    <property type="molecule type" value="Genomic_DNA"/>
</dbReference>